<feature type="region of interest" description="Disordered" evidence="2">
    <location>
        <begin position="438"/>
        <end position="460"/>
    </location>
</feature>
<feature type="region of interest" description="Disordered" evidence="2">
    <location>
        <begin position="726"/>
        <end position="754"/>
    </location>
</feature>
<proteinExistence type="predicted"/>
<keyword evidence="1" id="KW-0175">Coiled coil</keyword>
<evidence type="ECO:0000313" key="3">
    <source>
        <dbReference type="EMBL" id="GFR47121.1"/>
    </source>
</evidence>
<feature type="region of interest" description="Disordered" evidence="2">
    <location>
        <begin position="2748"/>
        <end position="2835"/>
    </location>
</feature>
<dbReference type="Gene3D" id="1.10.287.1490">
    <property type="match status" value="1"/>
</dbReference>
<feature type="compositionally biased region" description="Low complexity" evidence="2">
    <location>
        <begin position="3536"/>
        <end position="3554"/>
    </location>
</feature>
<feature type="compositionally biased region" description="Basic and acidic residues" evidence="2">
    <location>
        <begin position="731"/>
        <end position="754"/>
    </location>
</feature>
<feature type="coiled-coil region" evidence="1">
    <location>
        <begin position="2450"/>
        <end position="2560"/>
    </location>
</feature>
<feature type="compositionally biased region" description="Pro residues" evidence="2">
    <location>
        <begin position="3525"/>
        <end position="3535"/>
    </location>
</feature>
<feature type="region of interest" description="Disordered" evidence="2">
    <location>
        <begin position="1692"/>
        <end position="1715"/>
    </location>
</feature>
<feature type="coiled-coil region" evidence="1">
    <location>
        <begin position="335"/>
        <end position="432"/>
    </location>
</feature>
<evidence type="ECO:0000256" key="1">
    <source>
        <dbReference type="SAM" id="Coils"/>
    </source>
</evidence>
<dbReference type="EMBL" id="BMAR01000017">
    <property type="protein sequence ID" value="GFR47121.1"/>
    <property type="molecule type" value="Genomic_DNA"/>
</dbReference>
<sequence>MADVFLQQSCINEAVAQLGHAIEDDTSGALQRNEALAEISELLARAKQQKMVAGSETHAQGDVSTPRGFKRSASGMGWAFSPTGPALSPGPQSPIPEVVQTGLGALSSAKKTLTAFQDELNTGLTQLAQQASEARRTASAVRAHVDMLHQLVSPEKAAARIGSPLGAAQAGTPNSEVASLLRVLQEAAEERAWLAETSLRTPSPHQLGSLIEDLLRSGGKRSHNAAAALGSDGATDPHGIAEGADQGGPAAPPTQLASGRQPAPGQQPQDSAWQHVHAGPGPWTAGGGVGAKAPPGASQPADMGLGQGAVASSASTTSAEIAEQAEQLLLLQSGVQLLEAQRKELLGKLADTSSKVSSCTIELEAVRSELEAAKAELDAKERQLQALHEQHHAVDSGLQEKLGQFQHLESLVQTSSAQLAELEAAIAAASAATARTAPSAAASGALVESERPRSHRTKRRVKRHVLGRRSLSCGDLSTLLSGSAAARQASNTITEETTSAATTDGGHGTACDNAQNVSAATAAGAAQRATAPASAEAAPAAAPAPDERLAALYQELQALAAEHSKALVQLEQERHAGMAQHAELVNLRQKLRAQQASDIVSNAGSTGGLSASSSLKRPLAASMSGMEDLLEEAAADLDQLEGHIVNAKQHLLGLQAQNLELTQQVSGAIRSKAEAEAQAREEMQRVKALRQEADTLQRTMAANQASSTRLTAQLADAKAELEQLEAQAQQQREHLQQCREAAQEQEERSQEAHRRLLQTEHSRDEAEQARRAVEHQLGQLQAHMEEVERRTKQAEEDTASARKEASALADVAQKARQDQSAALEELERLRRESASAGVELAALTERLAVLREECQREKEAADSAVVRRKEAEGALQECLEELRAQRAKVQEGEAGIQDVQAQLAKLRQEQQELVSTVERHEQRAAAAERKAEAAEQELQSIREQVAAAQRQLAEAAAQTAALRNVPGGINSGFVAGTPGLQATPAAGMGMAMGSGIFASPALDHGSGLHGGPMGQFAAQQNFLTIMQLQAETERLQVAMVQAQSRQRLAEQRASDAEQMCNELQARLSNVRAQAFRSDLGGPSPSGSTGSVHVWRAKADELQQELEASQHLLGRYKTRLAAAQDECSGLEEGLQRERAATSRLRQQVDTLQQELQEARSRLHQKLQHTQQQQGDAGSGALHVGHSAQPAIADGGSAAAAAASPAGKKAVSSEQVEQAAQQLRKLQLQVARQQESHKELLEGHAKLQQQGAAMRSQLEEAAGQLVTLKAQFEKGKRKVEHMKDQQAELQGRIAALTTEEQLVRSRLQELKQQTAAQESSNAALMQSAQHAQHDLLELRTQVARVQQELAAAEAQRDAILVSVAEAERRMMGVPQQHQQGHVGAGGPVVSGVQAAERLAGLEQELRTVKQAYQTAEETLAEERRQLQQCKAELAAALTVGASHGGRLQDGLERLQAQVAQLQAAPAAAAYPSAATGTPVPPHRQLAVFPGHQAGPSMGGETPAPDGNLSLRLAAAHAPPAVWDGTQADLAEARRELHELQLRIAVANADEARLSATCSELRRQVAVAEQDLSLRRQQVAEAEQRLAAVQAGTAQGVKEAEIAAELSELRSMVRTLQQQAHKAETLEAEAKHQSQLAAMRVSHAEEQLRLQQQQSAQQAQVHAARLDEAKAASERERRLAAELQDRISQLQRQAEEQASAMRTAAQQHATALQSQAQQHGSRVAALEAALTHAQAQDSAASAALATARADAERLKAEVQRLSMQLLEARDAKQQLSSGVAEATHGLAGAQAEAVRLNALVTQLQGQLTEAERARTQLASEAARNAAALAVAEAAEKELRAEVQSLAGRLGAAERSAAQLREEARGWAQELSAARAERGQLQERAARSEAGLAESEAAASQLRVQLAQAKAEAAHARGLGEVLSAARAEQRQLRDRAARLESSLAGAEAAEVQLRTQLTPRSSRTVDVTLHDSAMTPRSPGDGLPDTPVAETRRLQQRVARLEANLAEAEANAMQLRMQMAAARDAADAEAAVAQSLRRELHAIRADHVLLQERVGQLEVSRAEVEAAAKQLRVQLAEAKAVAEVEAAAVRGLREELGASRSEAAAAVQGLREELNAANSERRELQARAARFETSLPEAEAALAQLRKQLEEARAAADAQVAVAQGLREELAAAHQERGQLQARVSCLEGSLAEAENTAVQSRMQLTRMKAVMEARAEAEVQTDVRADARYAAMAVGGEVGAHGDSGGERLRRRTEDAQAQTDVIQEQQPNAGALALRHAEEVARLQGMLAALEAELSRRQDDHRRCLSDIAQEHSAAMATQTERSRMQQAALQELAANCDALRGQRDTAIAELEEAAAALRAADARARELELANEKLQAEVARLEQLALEAITLIDHLQQERKSKQRPEERPEPTNEAAAGDTAKVGSAPTVISAAVATTTSETAAAGTSSPHEELSRELELVRQQLTAQTDACEQLRQQLAALEQQQQAKLQEVQAEELQRLQGVRDEYARLEQQLQAELERTQAAAAQVASELKECQQALAAAERDAREAVQEALRSAQQASTFQAQLLTLQQRQERRQADASSAAAAVSRKGSGGMTSAGGSRPAQPAVGAAGRPAVVPPQSKEALQSSASELEQLRAQCAAAERQRVAQQEELQRVQSRLASVEARHATALQQVAALNAELSSRDGGPRQRLLDEEEVQLRVAQQAAADAGLLCELRGQLHASEERLARALEQVEQAEKELERTQAEVAKLRKEQQQQRARSWKGRQRRQTQGGRRHGQGRRSDQGHGGASACSSPCSISLRMGAAERSEGEGDEREGEYGSDGGGGDVGLQRGNPDILQRAVQRVMSALVRKGLGAAEGLTGCNSSSVSSGCDSESESECLSQSRSAARRRAAGRQQQQQQQRARAPGVQRWLRQSYDSVIGGRAGSLAVKDDAPSPVDSLGRADSRDGLRKEILHVLQDLLPSLQPQERPMGRRPGCDAQDDLQTPPALATGAADPPKATPAATSAVAACQTDETLDFGSALVPMSRITAAATYLAELQQQQAALLAKVATLRCQAAEAEALAAARTARVAELQAREQQLEASCGALKRQVEESSRQLEDNASRCQASLHEMRALLDDEVGRLRQQRSWLLADVEHAKNLLRDCTGALRMARVSLQAHSAVDGALASLAAAAAADAGGPGPQSLHHVRVVFGCMAELCGRAEALAATLGPLVSRLSAVTIPQPHDSDLHLTRIPLPPPLPHVGLQAQGSLPNGPGAVAPTIAAATVGPAAAAAAAAGTAAASSYTQAVSMAAGAGAGAAASVVSFEEVQKALKRAYLQLHERARKFDQVLKAVAAGEPLPAEVLHEGFQRLWNSTEEQLGDVLRLTAGPSQAAPLLAVIQPGSSYIGSHATEADAASAPGIPCDLTTTNSQRQHVNRDLTSLVPKALPASPARSPLGAIQNRIGPNQHQPQQQHPQQVVKNRASTVTANAAPTAANRRAPATRIPDGAAGNGRTSGGGGTTARPTSHAPQPQQHRPLHSPRRTPPLASPPPVTRQQPQQQARRLPLQQSSRPHAAAESHMQGGIRGAAAPAGMQGGFGCSGENPQRRGVEAQLQQVLSLAKEVQAKGKGTATASRAEPRVPNIRH</sequence>
<comment type="caution">
    <text evidence="3">The sequence shown here is derived from an EMBL/GenBank/DDBJ whole genome shotgun (WGS) entry which is preliminary data.</text>
</comment>
<dbReference type="Proteomes" id="UP001054857">
    <property type="component" value="Unassembled WGS sequence"/>
</dbReference>
<evidence type="ECO:0000256" key="2">
    <source>
        <dbReference type="SAM" id="MobiDB-lite"/>
    </source>
</evidence>
<feature type="compositionally biased region" description="Low complexity" evidence="2">
    <location>
        <begin position="438"/>
        <end position="447"/>
    </location>
</feature>
<feature type="compositionally biased region" description="Low complexity" evidence="2">
    <location>
        <begin position="2580"/>
        <end position="2591"/>
    </location>
</feature>
<reference evidence="3 4" key="1">
    <citation type="journal article" date="2021" name="Sci. Rep.">
        <title>Genome sequencing of the multicellular alga Astrephomene provides insights into convergent evolution of germ-soma differentiation.</title>
        <authorList>
            <person name="Yamashita S."/>
            <person name="Yamamoto K."/>
            <person name="Matsuzaki R."/>
            <person name="Suzuki S."/>
            <person name="Yamaguchi H."/>
            <person name="Hirooka S."/>
            <person name="Minakuchi Y."/>
            <person name="Miyagishima S."/>
            <person name="Kawachi M."/>
            <person name="Toyoda A."/>
            <person name="Nozaki H."/>
        </authorList>
    </citation>
    <scope>NUCLEOTIDE SEQUENCE [LARGE SCALE GENOMIC DNA]</scope>
    <source>
        <strain evidence="3 4">NIES-4017</strain>
    </source>
</reference>
<feature type="coiled-coil region" evidence="1">
    <location>
        <begin position="1207"/>
        <end position="1241"/>
    </location>
</feature>
<feature type="coiled-coil region" evidence="1">
    <location>
        <begin position="3038"/>
        <end position="3100"/>
    </location>
</feature>
<feature type="compositionally biased region" description="Basic and acidic residues" evidence="2">
    <location>
        <begin position="2748"/>
        <end position="2757"/>
    </location>
</feature>
<feature type="region of interest" description="Disordered" evidence="2">
    <location>
        <begin position="53"/>
        <end position="94"/>
    </location>
</feature>
<keyword evidence="4" id="KW-1185">Reference proteome</keyword>
<dbReference type="PANTHER" id="PTHR45615:SF80">
    <property type="entry name" value="GRIP DOMAIN-CONTAINING PROTEIN"/>
    <property type="match status" value="1"/>
</dbReference>
<name>A0AAD3HNJ5_9CHLO</name>
<feature type="compositionally biased region" description="Basic and acidic residues" evidence="2">
    <location>
        <begin position="1661"/>
        <end position="1673"/>
    </location>
</feature>
<feature type="compositionally biased region" description="Basic and acidic residues" evidence="2">
    <location>
        <begin position="2396"/>
        <end position="2411"/>
    </location>
</feature>
<feature type="compositionally biased region" description="Basic residues" evidence="2">
    <location>
        <begin position="2762"/>
        <end position="2781"/>
    </location>
</feature>
<feature type="region of interest" description="Disordered" evidence="2">
    <location>
        <begin position="222"/>
        <end position="310"/>
    </location>
</feature>
<feature type="compositionally biased region" description="Low complexity" evidence="2">
    <location>
        <begin position="489"/>
        <end position="503"/>
    </location>
</feature>
<feature type="region of interest" description="Disordered" evidence="2">
    <location>
        <begin position="487"/>
        <end position="507"/>
    </location>
</feature>
<feature type="coiled-coil region" evidence="1">
    <location>
        <begin position="1277"/>
        <end position="1367"/>
    </location>
</feature>
<feature type="compositionally biased region" description="Gly residues" evidence="2">
    <location>
        <begin position="3492"/>
        <end position="3503"/>
    </location>
</feature>
<accession>A0AAD3HNJ5</accession>
<protein>
    <submittedName>
        <fullName evidence="3">Uncharacterized protein</fullName>
    </submittedName>
</protein>
<feature type="compositionally biased region" description="Low complexity" evidence="2">
    <location>
        <begin position="3450"/>
        <end position="3460"/>
    </location>
</feature>
<feature type="region of interest" description="Disordered" evidence="2">
    <location>
        <begin position="3426"/>
        <end position="3628"/>
    </location>
</feature>
<feature type="region of interest" description="Disordered" evidence="2">
    <location>
        <begin position="2963"/>
        <end position="3003"/>
    </location>
</feature>
<organism evidence="3 4">
    <name type="scientific">Astrephomene gubernaculifera</name>
    <dbReference type="NCBI Taxonomy" id="47775"/>
    <lineage>
        <taxon>Eukaryota</taxon>
        <taxon>Viridiplantae</taxon>
        <taxon>Chlorophyta</taxon>
        <taxon>core chlorophytes</taxon>
        <taxon>Chlorophyceae</taxon>
        <taxon>CS clade</taxon>
        <taxon>Chlamydomonadales</taxon>
        <taxon>Astrephomenaceae</taxon>
        <taxon>Astrephomene</taxon>
    </lineage>
</organism>
<feature type="compositionally biased region" description="Low complexity" evidence="2">
    <location>
        <begin position="2993"/>
        <end position="3003"/>
    </location>
</feature>
<feature type="region of interest" description="Disordered" evidence="2">
    <location>
        <begin position="1646"/>
        <end position="1673"/>
    </location>
</feature>
<feature type="compositionally biased region" description="Polar residues" evidence="2">
    <location>
        <begin position="3506"/>
        <end position="3516"/>
    </location>
</feature>
<feature type="region of interest" description="Disordered" evidence="2">
    <location>
        <begin position="1160"/>
        <end position="1181"/>
    </location>
</feature>
<dbReference type="PANTHER" id="PTHR45615">
    <property type="entry name" value="MYOSIN HEAVY CHAIN, NON-MUSCLE"/>
    <property type="match status" value="1"/>
</dbReference>
<feature type="region of interest" description="Disordered" evidence="2">
    <location>
        <begin position="2885"/>
        <end position="2912"/>
    </location>
</feature>
<feature type="compositionally biased region" description="Low complexity" evidence="2">
    <location>
        <begin position="2603"/>
        <end position="2621"/>
    </location>
</feature>
<feature type="compositionally biased region" description="Polar residues" evidence="2">
    <location>
        <begin position="1701"/>
        <end position="1715"/>
    </location>
</feature>
<evidence type="ECO:0000313" key="4">
    <source>
        <dbReference type="Proteomes" id="UP001054857"/>
    </source>
</evidence>
<gene>
    <name evidence="3" type="ORF">Agub_g8808</name>
</gene>
<feature type="coiled-coil region" evidence="1">
    <location>
        <begin position="1988"/>
        <end position="2194"/>
    </location>
</feature>
<feature type="compositionally biased region" description="Low complexity" evidence="2">
    <location>
        <begin position="3470"/>
        <end position="3491"/>
    </location>
</feature>
<feature type="region of interest" description="Disordered" evidence="2">
    <location>
        <begin position="2574"/>
        <end position="2630"/>
    </location>
</feature>
<feature type="coiled-coil region" evidence="1">
    <location>
        <begin position="2272"/>
        <end position="2299"/>
    </location>
</feature>
<feature type="compositionally biased region" description="Low complexity" evidence="2">
    <location>
        <begin position="2896"/>
        <end position="2908"/>
    </location>
</feature>
<feature type="coiled-coil region" evidence="1">
    <location>
        <begin position="1741"/>
        <end position="1946"/>
    </location>
</feature>
<feature type="compositionally biased region" description="Low complexity" evidence="2">
    <location>
        <begin position="1646"/>
        <end position="1660"/>
    </location>
</feature>
<feature type="region of interest" description="Disordered" evidence="2">
    <location>
        <begin position="2396"/>
        <end position="2424"/>
    </location>
</feature>
<feature type="coiled-coil region" evidence="1">
    <location>
        <begin position="1396"/>
        <end position="1437"/>
    </location>
</feature>